<accession>I0JLE1</accession>
<protein>
    <recommendedName>
        <fullName evidence="3">DNA-binding protein</fullName>
    </recommendedName>
</protein>
<dbReference type="KEGG" id="hhd:HBHAL_2615"/>
<organism evidence="1 2">
    <name type="scientific">Halobacillus halophilus (strain ATCC 35676 / DSM 2266 / JCM 20832 / KCTC 3685 / LMG 17431 / NBRC 102448 / NCIMB 2269)</name>
    <name type="common">Sporosarcina halophila</name>
    <dbReference type="NCBI Taxonomy" id="866895"/>
    <lineage>
        <taxon>Bacteria</taxon>
        <taxon>Bacillati</taxon>
        <taxon>Bacillota</taxon>
        <taxon>Bacilli</taxon>
        <taxon>Bacillales</taxon>
        <taxon>Bacillaceae</taxon>
        <taxon>Halobacillus</taxon>
    </lineage>
</organism>
<name>I0JLE1_HALH3</name>
<keyword evidence="2" id="KW-1185">Reference proteome</keyword>
<sequence length="92" mass="10526">MIWLGLGIVIAGYLIGEGLKDLKNPNSILESLNENDYHELIKENEVHHFIGISNEDAKHLIAEYPSIPHIVINSKVYYQKAKLRKWLMKIGS</sequence>
<dbReference type="AlphaFoldDB" id="I0JLE1"/>
<evidence type="ECO:0000313" key="2">
    <source>
        <dbReference type="Proteomes" id="UP000007397"/>
    </source>
</evidence>
<dbReference type="Proteomes" id="UP000007397">
    <property type="component" value="Chromosome"/>
</dbReference>
<proteinExistence type="predicted"/>
<dbReference type="EMBL" id="HE717023">
    <property type="protein sequence ID" value="CCG44961.1"/>
    <property type="molecule type" value="Genomic_DNA"/>
</dbReference>
<dbReference type="eggNOG" id="ENOG5032S5C">
    <property type="taxonomic scope" value="Bacteria"/>
</dbReference>
<evidence type="ECO:0008006" key="3">
    <source>
        <dbReference type="Google" id="ProtNLM"/>
    </source>
</evidence>
<dbReference type="HOGENOM" id="CLU_182039_0_0_9"/>
<dbReference type="RefSeq" id="WP_014642855.1">
    <property type="nucleotide sequence ID" value="NC_017668.1"/>
</dbReference>
<dbReference type="PATRIC" id="fig|866895.3.peg.1630"/>
<reference evidence="1 2" key="1">
    <citation type="journal article" date="2013" name="Environ. Microbiol.">
        <title>Chloride and organic osmolytes: a hybrid strategy to cope with elevated salinities by the moderately halophilic, chloride-dependent bacterium Halobacillus halophilus.</title>
        <authorList>
            <person name="Saum S.H."/>
            <person name="Pfeiffer F."/>
            <person name="Palm P."/>
            <person name="Rampp M."/>
            <person name="Schuster S.C."/>
            <person name="Muller V."/>
            <person name="Oesterhelt D."/>
        </authorList>
    </citation>
    <scope>NUCLEOTIDE SEQUENCE [LARGE SCALE GENOMIC DNA]</scope>
    <source>
        <strain evidence="2">ATCC 35676 / DSM 2266 / JCM 20832 / KCTC 3685 / LMG 17431 / NBRC 102448 / NCIMB 2269</strain>
    </source>
</reference>
<gene>
    <name evidence="1" type="primary">yoaF</name>
    <name evidence="1" type="ordered locus">HBHAL_2615</name>
</gene>
<evidence type="ECO:0000313" key="1">
    <source>
        <dbReference type="EMBL" id="CCG44961.1"/>
    </source>
</evidence>